<dbReference type="InterPro" id="IPR035965">
    <property type="entry name" value="PAS-like_dom_sf"/>
</dbReference>
<keyword evidence="4" id="KW-0175">Coiled coil</keyword>
<feature type="coiled-coil region" evidence="4">
    <location>
        <begin position="500"/>
        <end position="527"/>
    </location>
</feature>
<dbReference type="InterPro" id="IPR013655">
    <property type="entry name" value="PAS_fold_3"/>
</dbReference>
<gene>
    <name evidence="7" type="ORF">ACFSXZ_33305</name>
</gene>
<evidence type="ECO:0000256" key="2">
    <source>
        <dbReference type="ARBA" id="ARBA00023015"/>
    </source>
</evidence>
<dbReference type="Proteomes" id="UP001597417">
    <property type="component" value="Unassembled WGS sequence"/>
</dbReference>
<comment type="caution">
    <text evidence="7">The sequence shown here is derived from an EMBL/GenBank/DDBJ whole genome shotgun (WGS) entry which is preliminary data.</text>
</comment>
<protein>
    <submittedName>
        <fullName evidence="7">SpoIIE family protein phosphatase</fullName>
    </submittedName>
</protein>
<name>A0ABW5G1N8_9PSEU</name>
<feature type="domain" description="PAC" evidence="5">
    <location>
        <begin position="450"/>
        <end position="502"/>
    </location>
</feature>
<dbReference type="InterPro" id="IPR052016">
    <property type="entry name" value="Bact_Sigma-Reg"/>
</dbReference>
<dbReference type="InterPro" id="IPR029016">
    <property type="entry name" value="GAF-like_dom_sf"/>
</dbReference>
<dbReference type="RefSeq" id="WP_378269675.1">
    <property type="nucleotide sequence ID" value="NZ_JBHUKR010000021.1"/>
</dbReference>
<evidence type="ECO:0000259" key="5">
    <source>
        <dbReference type="PROSITE" id="PS50113"/>
    </source>
</evidence>
<dbReference type="Pfam" id="PF08447">
    <property type="entry name" value="PAS_3"/>
    <property type="match status" value="1"/>
</dbReference>
<dbReference type="InterPro" id="IPR005561">
    <property type="entry name" value="ANTAR"/>
</dbReference>
<dbReference type="SMART" id="SM00331">
    <property type="entry name" value="PP2C_SIG"/>
    <property type="match status" value="1"/>
</dbReference>
<keyword evidence="8" id="KW-1185">Reference proteome</keyword>
<dbReference type="InterPro" id="IPR001932">
    <property type="entry name" value="PPM-type_phosphatase-like_dom"/>
</dbReference>
<dbReference type="SUPFAM" id="SSF81606">
    <property type="entry name" value="PP2C-like"/>
    <property type="match status" value="1"/>
</dbReference>
<dbReference type="InterPro" id="IPR036457">
    <property type="entry name" value="PPM-type-like_dom_sf"/>
</dbReference>
<sequence length="769" mass="83021">MTAQESGTDAGAAIARLTGVIERQQHEIERLRRGEASRRLLQLAQGMLIEQLRCGPAEAAEHLDRLAERAGVRPVELAADLVGSAVPDDEPDESGRRALTEAAVQVARDGSELASAVLEEALGATGAVAVALWHLCPDGALELAGYAGFDALEASRWRRLPPQMDALPQRVARSGRPLWLGDTDELRIPLFGRWPGAARAVLPLSGPKGQVGVMAVVWPSKRRSFPAPLRRELTALADVCARTVDLRLAVGDPLRPAEAAMIGSGLLARPVHDTAGTVIDFEITHVGEHLEDPSGRPPHELVGRGLIQAYPWLGASEAFGRAVEVLETGAPCRLDRVRCATQSAEGIVPSLARVRIIRFFDGVLIDWRLDNDIDRLIGLLENIQRLGHIGAWEHHLATGETTWTGETFELFGTPGSPDPLNPLDLRDHVHPGDLPALTAFQDTLRHGQEAAATFRLVRADGALRQIRGHAEPVFSEAGAVIAFRGVYQDISTQYQSQVALAATRDRLADTEEEVRQQHRVARRLQQVILPPSVRTVDVGGLEIAVRYRPAEEEHKVGGDWYDAVTLADGRVLLVIGDVSGHGIPAATGMVALRNMLRGLSTTGAGPARLLSWLNATAVQLAIGTTGTVLCGLYDPATRILRWARAGHLPPLLIRDGTAEFLPLPEGILLGAIPDAEYEERETELRGDDTLVLYTDGLIERRSVLIDDSLDRLARSACRIDGDVERVTEELLHHASTDGDDDTCLIVIRLCAPGVLHSATKNASRVSSGG</sequence>
<dbReference type="PANTHER" id="PTHR43156">
    <property type="entry name" value="STAGE II SPORULATION PROTEIN E-RELATED"/>
    <property type="match status" value="1"/>
</dbReference>
<dbReference type="SUPFAM" id="SSF55781">
    <property type="entry name" value="GAF domain-like"/>
    <property type="match status" value="1"/>
</dbReference>
<evidence type="ECO:0000256" key="4">
    <source>
        <dbReference type="SAM" id="Coils"/>
    </source>
</evidence>
<feature type="domain" description="ANTAR" evidence="6">
    <location>
        <begin position="21"/>
        <end position="82"/>
    </location>
</feature>
<dbReference type="Gene3D" id="2.10.70.100">
    <property type="match status" value="1"/>
</dbReference>
<evidence type="ECO:0000259" key="6">
    <source>
        <dbReference type="PROSITE" id="PS50921"/>
    </source>
</evidence>
<dbReference type="PROSITE" id="PS50921">
    <property type="entry name" value="ANTAR"/>
    <property type="match status" value="1"/>
</dbReference>
<dbReference type="PANTHER" id="PTHR43156:SF2">
    <property type="entry name" value="STAGE II SPORULATION PROTEIN E"/>
    <property type="match status" value="1"/>
</dbReference>
<dbReference type="Pfam" id="PF03861">
    <property type="entry name" value="ANTAR"/>
    <property type="match status" value="1"/>
</dbReference>
<evidence type="ECO:0000256" key="1">
    <source>
        <dbReference type="ARBA" id="ARBA00022801"/>
    </source>
</evidence>
<dbReference type="PROSITE" id="PS50113">
    <property type="entry name" value="PAC"/>
    <property type="match status" value="1"/>
</dbReference>
<dbReference type="Gene3D" id="3.30.450.40">
    <property type="match status" value="1"/>
</dbReference>
<dbReference type="Gene3D" id="1.10.10.10">
    <property type="entry name" value="Winged helix-like DNA-binding domain superfamily/Winged helix DNA-binding domain"/>
    <property type="match status" value="1"/>
</dbReference>
<dbReference type="InterPro" id="IPR000700">
    <property type="entry name" value="PAS-assoc_C"/>
</dbReference>
<dbReference type="SUPFAM" id="SSF55785">
    <property type="entry name" value="PYP-like sensor domain (PAS domain)"/>
    <property type="match status" value="1"/>
</dbReference>
<reference evidence="8" key="1">
    <citation type="journal article" date="2019" name="Int. J. Syst. Evol. Microbiol.">
        <title>The Global Catalogue of Microorganisms (GCM) 10K type strain sequencing project: providing services to taxonomists for standard genome sequencing and annotation.</title>
        <authorList>
            <consortium name="The Broad Institute Genomics Platform"/>
            <consortium name="The Broad Institute Genome Sequencing Center for Infectious Disease"/>
            <person name="Wu L."/>
            <person name="Ma J."/>
        </authorList>
    </citation>
    <scope>NUCLEOTIDE SEQUENCE [LARGE SCALE GENOMIC DNA]</scope>
    <source>
        <strain evidence="8">CGMCC 4.7645</strain>
    </source>
</reference>
<evidence type="ECO:0000313" key="8">
    <source>
        <dbReference type="Proteomes" id="UP001597417"/>
    </source>
</evidence>
<accession>A0ABW5G1N8</accession>
<organism evidence="7 8">
    <name type="scientific">Amycolatopsis pigmentata</name>
    <dbReference type="NCBI Taxonomy" id="450801"/>
    <lineage>
        <taxon>Bacteria</taxon>
        <taxon>Bacillati</taxon>
        <taxon>Actinomycetota</taxon>
        <taxon>Actinomycetes</taxon>
        <taxon>Pseudonocardiales</taxon>
        <taxon>Pseudonocardiaceae</taxon>
        <taxon>Amycolatopsis</taxon>
    </lineage>
</organism>
<dbReference type="EMBL" id="JBHUKR010000021">
    <property type="protein sequence ID" value="MFD2421218.1"/>
    <property type="molecule type" value="Genomic_DNA"/>
</dbReference>
<keyword evidence="2" id="KW-0805">Transcription regulation</keyword>
<keyword evidence="3" id="KW-0804">Transcription</keyword>
<evidence type="ECO:0000313" key="7">
    <source>
        <dbReference type="EMBL" id="MFD2421218.1"/>
    </source>
</evidence>
<dbReference type="InterPro" id="IPR036388">
    <property type="entry name" value="WH-like_DNA-bd_sf"/>
</dbReference>
<dbReference type="Pfam" id="PF07228">
    <property type="entry name" value="SpoIIE"/>
    <property type="match status" value="1"/>
</dbReference>
<evidence type="ECO:0000256" key="3">
    <source>
        <dbReference type="ARBA" id="ARBA00023163"/>
    </source>
</evidence>
<keyword evidence="1" id="KW-0378">Hydrolase</keyword>
<dbReference type="Gene3D" id="3.30.450.20">
    <property type="entry name" value="PAS domain"/>
    <property type="match status" value="1"/>
</dbReference>
<proteinExistence type="predicted"/>
<dbReference type="Gene3D" id="3.60.40.10">
    <property type="entry name" value="PPM-type phosphatase domain"/>
    <property type="match status" value="1"/>
</dbReference>
<dbReference type="SMART" id="SM01012">
    <property type="entry name" value="ANTAR"/>
    <property type="match status" value="1"/>
</dbReference>